<dbReference type="Gene3D" id="3.90.1720.10">
    <property type="entry name" value="endopeptidase domain like (from Nostoc punctiforme)"/>
    <property type="match status" value="1"/>
</dbReference>
<feature type="compositionally biased region" description="Polar residues" evidence="5">
    <location>
        <begin position="23"/>
        <end position="32"/>
    </location>
</feature>
<accession>A0ABY2S0C3</accession>
<evidence type="ECO:0000256" key="4">
    <source>
        <dbReference type="ARBA" id="ARBA00022807"/>
    </source>
</evidence>
<dbReference type="EMBL" id="SWMS01000014">
    <property type="protein sequence ID" value="TKG67056.1"/>
    <property type="molecule type" value="Genomic_DNA"/>
</dbReference>
<evidence type="ECO:0000256" key="3">
    <source>
        <dbReference type="ARBA" id="ARBA00022801"/>
    </source>
</evidence>
<evidence type="ECO:0000256" key="5">
    <source>
        <dbReference type="SAM" id="MobiDB-lite"/>
    </source>
</evidence>
<dbReference type="Pfam" id="PF00877">
    <property type="entry name" value="NLPC_P60"/>
    <property type="match status" value="1"/>
</dbReference>
<feature type="region of interest" description="Disordered" evidence="5">
    <location>
        <begin position="1"/>
        <end position="32"/>
    </location>
</feature>
<dbReference type="InterPro" id="IPR000064">
    <property type="entry name" value="NLP_P60_dom"/>
</dbReference>
<proteinExistence type="inferred from homology"/>
<protein>
    <submittedName>
        <fullName evidence="7">NlpC/P60 family protein</fullName>
    </submittedName>
</protein>
<evidence type="ECO:0000313" key="7">
    <source>
        <dbReference type="EMBL" id="TKG67056.1"/>
    </source>
</evidence>
<dbReference type="Proteomes" id="UP000309992">
    <property type="component" value="Unassembled WGS sequence"/>
</dbReference>
<comment type="similarity">
    <text evidence="1">Belongs to the peptidase C40 family.</text>
</comment>
<dbReference type="PANTHER" id="PTHR47359">
    <property type="entry name" value="PEPTIDOGLYCAN DL-ENDOPEPTIDASE CWLO"/>
    <property type="match status" value="1"/>
</dbReference>
<evidence type="ECO:0000259" key="6">
    <source>
        <dbReference type="PROSITE" id="PS51935"/>
    </source>
</evidence>
<evidence type="ECO:0000256" key="1">
    <source>
        <dbReference type="ARBA" id="ARBA00007074"/>
    </source>
</evidence>
<sequence>MGDRPLPGEPVDLEWRAGPDQPWSVSKTGQTNHDGVASIAVPVERTSHWRLSYRGDEIHDPSLSAEQTVQAHKPVNQRIVDAAASQAGKPYSYGASGPDSFDCSGFTQYVHSKVGIDLPRTSSDQRAAVPQIGKGDKVPGDLLFFSDGGSVYHVGIYAGGNQMWAAPESGDVVRKQDIYTESYTVGRAW</sequence>
<dbReference type="PROSITE" id="PS51935">
    <property type="entry name" value="NLPC_P60"/>
    <property type="match status" value="1"/>
</dbReference>
<keyword evidence="4" id="KW-0788">Thiol protease</keyword>
<evidence type="ECO:0000256" key="2">
    <source>
        <dbReference type="ARBA" id="ARBA00022670"/>
    </source>
</evidence>
<comment type="caution">
    <text evidence="7">The sequence shown here is derived from an EMBL/GenBank/DDBJ whole genome shotgun (WGS) entry which is preliminary data.</text>
</comment>
<dbReference type="InterPro" id="IPR051794">
    <property type="entry name" value="PG_Endopeptidase_C40"/>
</dbReference>
<feature type="domain" description="NlpC/P60" evidence="6">
    <location>
        <begin position="73"/>
        <end position="189"/>
    </location>
</feature>
<dbReference type="InterPro" id="IPR038765">
    <property type="entry name" value="Papain-like_cys_pep_sf"/>
</dbReference>
<keyword evidence="2" id="KW-0645">Protease</keyword>
<reference evidence="7 8" key="1">
    <citation type="journal article" date="2015" name="Antonie Van Leeuwenhoek">
        <title>Prauserella endophytica sp. nov., an endophytic actinobacterium isolated from Tamarix taklamakanensis.</title>
        <authorList>
            <person name="Liu J.M."/>
            <person name="Habden X."/>
            <person name="Guo L."/>
            <person name="Tuo L."/>
            <person name="Jiang Z.K."/>
            <person name="Liu S.W."/>
            <person name="Liu X.F."/>
            <person name="Chen L."/>
            <person name="Li R.F."/>
            <person name="Zhang Y.Q."/>
            <person name="Sun C.H."/>
        </authorList>
    </citation>
    <scope>NUCLEOTIDE SEQUENCE [LARGE SCALE GENOMIC DNA]</scope>
    <source>
        <strain evidence="7 8">CGMCC 4.7182</strain>
    </source>
</reference>
<evidence type="ECO:0000313" key="8">
    <source>
        <dbReference type="Proteomes" id="UP000309992"/>
    </source>
</evidence>
<gene>
    <name evidence="7" type="ORF">FCN18_23565</name>
</gene>
<keyword evidence="8" id="KW-1185">Reference proteome</keyword>
<name>A0ABY2S0C3_9PSEU</name>
<dbReference type="PANTHER" id="PTHR47359:SF3">
    <property type="entry name" value="NLP_P60 DOMAIN-CONTAINING PROTEIN-RELATED"/>
    <property type="match status" value="1"/>
</dbReference>
<dbReference type="SUPFAM" id="SSF54001">
    <property type="entry name" value="Cysteine proteinases"/>
    <property type="match status" value="1"/>
</dbReference>
<keyword evidence="3" id="KW-0378">Hydrolase</keyword>
<organism evidence="7 8">
    <name type="scientific">Prauserella endophytica</name>
    <dbReference type="NCBI Taxonomy" id="1592324"/>
    <lineage>
        <taxon>Bacteria</taxon>
        <taxon>Bacillati</taxon>
        <taxon>Actinomycetota</taxon>
        <taxon>Actinomycetes</taxon>
        <taxon>Pseudonocardiales</taxon>
        <taxon>Pseudonocardiaceae</taxon>
        <taxon>Prauserella</taxon>
        <taxon>Prauserella coralliicola group</taxon>
    </lineage>
</organism>